<dbReference type="SUPFAM" id="SSF55804">
    <property type="entry name" value="Phoshotransferase/anion transport protein"/>
    <property type="match status" value="1"/>
</dbReference>
<evidence type="ECO:0000313" key="2">
    <source>
        <dbReference type="Proteomes" id="UP000031829"/>
    </source>
</evidence>
<dbReference type="RefSeq" id="WP_016764838.1">
    <property type="nucleotide sequence ID" value="NZ_BCVB01000006.1"/>
</dbReference>
<dbReference type="KEGG" id="bmeg:BG04_132"/>
<dbReference type="PANTHER" id="PTHR47738">
    <property type="entry name" value="PTS SYSTEM FRUCTOSE-LIKE EIIA COMPONENT-RELATED"/>
    <property type="match status" value="1"/>
</dbReference>
<dbReference type="HOGENOM" id="CLU_072531_6_0_9"/>
<dbReference type="InterPro" id="IPR002178">
    <property type="entry name" value="PTS_EIIA_type-2_dom"/>
</dbReference>
<gene>
    <name evidence="1" type="ORF">BG04_132</name>
</gene>
<dbReference type="InterPro" id="IPR016152">
    <property type="entry name" value="PTrfase/Anion_transptr"/>
</dbReference>
<organism evidence="1 2">
    <name type="scientific">Priestia megaterium (strain ATCC 14581 / DSM 32 / CCUG 1817 / JCM 2506 / NBRC 15308 / NCIMB 9376 / NCTC 10342 / NRRL B-14308 / VKM B-512 / Ford 19)</name>
    <name type="common">Bacillus megaterium</name>
    <dbReference type="NCBI Taxonomy" id="1348623"/>
    <lineage>
        <taxon>Bacteria</taxon>
        <taxon>Bacillati</taxon>
        <taxon>Bacillota</taxon>
        <taxon>Bacilli</taxon>
        <taxon>Bacillales</taxon>
        <taxon>Bacillaceae</taxon>
        <taxon>Priestia</taxon>
    </lineage>
</organism>
<dbReference type="EMBL" id="CP009920">
    <property type="protein sequence ID" value="AJI24258.1"/>
    <property type="molecule type" value="Genomic_DNA"/>
</dbReference>
<dbReference type="PANTHER" id="PTHR47738:SF3">
    <property type="entry name" value="PHOSPHOTRANSFERASE SYSTEM MANNITOL_FRUCTOSE-SPECIFIC IIA DOMAIN CONTAINING PROTEIN"/>
    <property type="match status" value="1"/>
</dbReference>
<dbReference type="PROSITE" id="PS51094">
    <property type="entry name" value="PTS_EIIA_TYPE_2"/>
    <property type="match status" value="1"/>
</dbReference>
<accession>A0A0B6AU77</accession>
<evidence type="ECO:0000313" key="1">
    <source>
        <dbReference type="EMBL" id="AJI24258.1"/>
    </source>
</evidence>
<dbReference type="InterPro" id="IPR051541">
    <property type="entry name" value="PTS_SugarTrans_NitroReg"/>
</dbReference>
<dbReference type="Proteomes" id="UP000031829">
    <property type="component" value="Chromosome"/>
</dbReference>
<sequence>MTLQPFLKEELLKLNSVCKDQADIFEMVYKEAFGKGYVSENFLAKIKEREASFPTGLQIGDYSVAIPHTDPEHVFEQFISVVTLQKPVSFYLMDDNTKKVDVRIVLLLGLNQPHTQLTVLQELMQTIQDQQKIEQLLQAENQRNVQAIFNGVEKISTKGEK</sequence>
<proteinExistence type="predicted"/>
<dbReference type="CDD" id="cd00211">
    <property type="entry name" value="PTS_IIA_fru"/>
    <property type="match status" value="1"/>
</dbReference>
<protein>
    <submittedName>
        <fullName evidence="1">Phosphoenolpyruvate-dependent sugar phosphotransferase system, EIIA 2 family protein</fullName>
    </submittedName>
</protein>
<dbReference type="Pfam" id="PF00359">
    <property type="entry name" value="PTS_EIIA_2"/>
    <property type="match status" value="1"/>
</dbReference>
<dbReference type="GO" id="GO:0016740">
    <property type="term" value="F:transferase activity"/>
    <property type="evidence" value="ECO:0007669"/>
    <property type="project" value="UniProtKB-KW"/>
</dbReference>
<dbReference type="Gene3D" id="3.40.930.10">
    <property type="entry name" value="Mannitol-specific EII, Chain A"/>
    <property type="match status" value="1"/>
</dbReference>
<dbReference type="AlphaFoldDB" id="A0A0B6AU77"/>
<reference evidence="1 2" key="1">
    <citation type="journal article" date="2015" name="Genome Announc.">
        <title>Complete genome sequences for 35 biothreat assay-relevant bacillus species.</title>
        <authorList>
            <person name="Johnson S.L."/>
            <person name="Daligault H.E."/>
            <person name="Davenport K.W."/>
            <person name="Jaissle J."/>
            <person name="Frey K.G."/>
            <person name="Ladner J.T."/>
            <person name="Broomall S.M."/>
            <person name="Bishop-Lilly K.A."/>
            <person name="Bruce D.C."/>
            <person name="Gibbons H.S."/>
            <person name="Coyne S.R."/>
            <person name="Lo C.C."/>
            <person name="Meincke L."/>
            <person name="Munk A.C."/>
            <person name="Koroleva G.I."/>
            <person name="Rosenzweig C.N."/>
            <person name="Palacios G.F."/>
            <person name="Redden C.L."/>
            <person name="Minogue T.D."/>
            <person name="Chain P.S."/>
        </authorList>
    </citation>
    <scope>NUCLEOTIDE SEQUENCE [LARGE SCALE GENOMIC DNA]</scope>
    <source>
        <strain evidence="2">ATCC 14581 / DSM 32 / JCM 2506 / NBRC 15308 / NCIMB 9376 / NCTC 10342 / NRRL B-14308 / VKM B-512</strain>
    </source>
</reference>
<dbReference type="GeneID" id="93643652"/>
<keyword evidence="1" id="KW-0670">Pyruvate</keyword>
<keyword evidence="1" id="KW-0808">Transferase</keyword>
<name>A0A0B6AU77_PRIM2</name>